<dbReference type="SUPFAM" id="SSF56317">
    <property type="entry name" value="Carbon-nitrogen hydrolase"/>
    <property type="match status" value="1"/>
</dbReference>
<dbReference type="GO" id="GO:0042158">
    <property type="term" value="P:lipoprotein biosynthetic process"/>
    <property type="evidence" value="ECO:0007669"/>
    <property type="project" value="UniProtKB-UniRule"/>
</dbReference>
<reference evidence="11 12" key="1">
    <citation type="submission" date="2023-10" db="EMBL/GenBank/DDBJ databases">
        <title>Complete genome sequence of a Sphingomonadaceae bacterium.</title>
        <authorList>
            <person name="Yan C."/>
        </authorList>
    </citation>
    <scope>NUCLEOTIDE SEQUENCE [LARGE SCALE GENOMIC DNA]</scope>
    <source>
        <strain evidence="11 12">SCSIO 66989</strain>
    </source>
</reference>
<dbReference type="InterPro" id="IPR003010">
    <property type="entry name" value="C-N_Hydrolase"/>
</dbReference>
<dbReference type="Proteomes" id="UP001302429">
    <property type="component" value="Chromosome"/>
</dbReference>
<keyword evidence="6 9" id="KW-1133">Transmembrane helix</keyword>
<feature type="domain" description="CN hydrolase" evidence="10">
    <location>
        <begin position="226"/>
        <end position="486"/>
    </location>
</feature>
<dbReference type="Pfam" id="PF00795">
    <property type="entry name" value="CN_hydrolase"/>
    <property type="match status" value="1"/>
</dbReference>
<dbReference type="EC" id="2.3.1.269" evidence="9"/>
<feature type="transmembrane region" description="Helical" evidence="9">
    <location>
        <begin position="7"/>
        <end position="25"/>
    </location>
</feature>
<evidence type="ECO:0000256" key="5">
    <source>
        <dbReference type="ARBA" id="ARBA00022692"/>
    </source>
</evidence>
<evidence type="ECO:0000256" key="1">
    <source>
        <dbReference type="ARBA" id="ARBA00004651"/>
    </source>
</evidence>
<evidence type="ECO:0000256" key="7">
    <source>
        <dbReference type="ARBA" id="ARBA00023136"/>
    </source>
</evidence>
<evidence type="ECO:0000256" key="3">
    <source>
        <dbReference type="ARBA" id="ARBA00022475"/>
    </source>
</evidence>
<keyword evidence="12" id="KW-1185">Reference proteome</keyword>
<dbReference type="PANTHER" id="PTHR38686:SF1">
    <property type="entry name" value="APOLIPOPROTEIN N-ACYLTRANSFERASE"/>
    <property type="match status" value="1"/>
</dbReference>
<gene>
    <name evidence="9 11" type="primary">lnt</name>
    <name evidence="11" type="ORF">RB602_02820</name>
</gene>
<dbReference type="KEGG" id="acoa:RB602_02820"/>
<feature type="transmembrane region" description="Helical" evidence="9">
    <location>
        <begin position="496"/>
        <end position="515"/>
    </location>
</feature>
<evidence type="ECO:0000259" key="10">
    <source>
        <dbReference type="PROSITE" id="PS50263"/>
    </source>
</evidence>
<evidence type="ECO:0000256" key="8">
    <source>
        <dbReference type="ARBA" id="ARBA00023315"/>
    </source>
</evidence>
<sequence length="520" mass="57985">MNFLTRLIDRFPALLALILGGLAALGFAPFSLWPLTPLAVIGLFQILISHQGHKKLLRIGFGFGFGHFFIMLLWIPQPFYFQDAMPVWFGWPALALLCLFLACYPLLAIYSAKWLAGEKPLALIPALAACWAISEMLRATLFTGFAWNPLGIALVDFAYPARWVGSYGLSALLILTAGGFWLLLSRNWKPGLLLSLPLILLWSASYVLLSTNGLTLERSATRLTIVQNNMGQDRDWYDPVVIQQNRESLLRLSRDLTPDDLRPRILFWSEGVINSDPLEDGYPSYFAAPNEARAWRKLYTSPLRPGDMLITGGAKFEFDDRPRLVSTRNSVFAIGGDGALIGRYDKFHLVPYGEYLPFEEILGPLGLDKLTEGKVPFTPGPGPRSLDLGSLGKVGIQVCYEIIFSGETIDRNDRPDFMFNPSTDDWFGQLGPPQQVEQARLRAIEENLPVIRATPTGISTVIDRFGIVLESIPWHEEGRIDADLPPPGEPTLFSRMGYIAPIALSLILLLIAVALRRSRR</sequence>
<evidence type="ECO:0000256" key="6">
    <source>
        <dbReference type="ARBA" id="ARBA00022989"/>
    </source>
</evidence>
<dbReference type="EMBL" id="CP136594">
    <property type="protein sequence ID" value="WOE75665.1"/>
    <property type="molecule type" value="Genomic_DNA"/>
</dbReference>
<dbReference type="HAMAP" id="MF_01148">
    <property type="entry name" value="Lnt"/>
    <property type="match status" value="1"/>
</dbReference>
<dbReference type="AlphaFoldDB" id="A0AA97I2D7"/>
<comment type="function">
    <text evidence="9">Catalyzes the phospholipid dependent N-acylation of the N-terminal cysteine of apolipoprotein, the last step in lipoprotein maturation.</text>
</comment>
<dbReference type="GO" id="GO:0016410">
    <property type="term" value="F:N-acyltransferase activity"/>
    <property type="evidence" value="ECO:0007669"/>
    <property type="project" value="UniProtKB-UniRule"/>
</dbReference>
<dbReference type="Pfam" id="PF20154">
    <property type="entry name" value="LNT_N"/>
    <property type="match status" value="1"/>
</dbReference>
<feature type="transmembrane region" description="Helical" evidence="9">
    <location>
        <begin position="191"/>
        <end position="209"/>
    </location>
</feature>
<name>A0AA97I2D7_9SPHN</name>
<dbReference type="PROSITE" id="PS50263">
    <property type="entry name" value="CN_HYDROLASE"/>
    <property type="match status" value="1"/>
</dbReference>
<dbReference type="NCBIfam" id="TIGR00546">
    <property type="entry name" value="lnt"/>
    <property type="match status" value="1"/>
</dbReference>
<dbReference type="PANTHER" id="PTHR38686">
    <property type="entry name" value="APOLIPOPROTEIN N-ACYLTRANSFERASE"/>
    <property type="match status" value="1"/>
</dbReference>
<comment type="similarity">
    <text evidence="2 9">Belongs to the CN hydrolase family. Apolipoprotein N-acyltransferase subfamily.</text>
</comment>
<evidence type="ECO:0000256" key="2">
    <source>
        <dbReference type="ARBA" id="ARBA00010065"/>
    </source>
</evidence>
<dbReference type="RefSeq" id="WP_317082763.1">
    <property type="nucleotide sequence ID" value="NZ_CP136594.1"/>
</dbReference>
<comment type="catalytic activity">
    <reaction evidence="9">
        <text>N-terminal S-1,2-diacyl-sn-glyceryl-L-cysteinyl-[lipoprotein] + a glycerophospholipid = N-acyl-S-1,2-diacyl-sn-glyceryl-L-cysteinyl-[lipoprotein] + a 2-acyl-sn-glycero-3-phospholipid + H(+)</text>
        <dbReference type="Rhea" id="RHEA:48228"/>
        <dbReference type="Rhea" id="RHEA-COMP:14681"/>
        <dbReference type="Rhea" id="RHEA-COMP:14684"/>
        <dbReference type="ChEBI" id="CHEBI:15378"/>
        <dbReference type="ChEBI" id="CHEBI:136912"/>
        <dbReference type="ChEBI" id="CHEBI:140656"/>
        <dbReference type="ChEBI" id="CHEBI:140657"/>
        <dbReference type="ChEBI" id="CHEBI:140660"/>
        <dbReference type="EC" id="2.3.1.269"/>
    </reaction>
</comment>
<comment type="pathway">
    <text evidence="9">Protein modification; lipoprotein biosynthesis (N-acyl transfer).</text>
</comment>
<comment type="subcellular location">
    <subcellularLocation>
        <location evidence="1 9">Cell membrane</location>
        <topology evidence="1 9">Multi-pass membrane protein</topology>
    </subcellularLocation>
</comment>
<keyword evidence="3 9" id="KW-1003">Cell membrane</keyword>
<evidence type="ECO:0000256" key="9">
    <source>
        <dbReference type="HAMAP-Rule" id="MF_01148"/>
    </source>
</evidence>
<accession>A0AA97I2D7</accession>
<keyword evidence="7 9" id="KW-0472">Membrane</keyword>
<organism evidence="11 12">
    <name type="scientific">Alterisphingorhabdus coralli</name>
    <dbReference type="NCBI Taxonomy" id="3071408"/>
    <lineage>
        <taxon>Bacteria</taxon>
        <taxon>Pseudomonadati</taxon>
        <taxon>Pseudomonadota</taxon>
        <taxon>Alphaproteobacteria</taxon>
        <taxon>Sphingomonadales</taxon>
        <taxon>Sphingomonadaceae</taxon>
        <taxon>Alterisphingorhabdus (ex Yan et al. 2024)</taxon>
    </lineage>
</organism>
<feature type="transmembrane region" description="Helical" evidence="9">
    <location>
        <begin position="167"/>
        <end position="184"/>
    </location>
</feature>
<dbReference type="InterPro" id="IPR036526">
    <property type="entry name" value="C-N_Hydrolase_sf"/>
</dbReference>
<evidence type="ECO:0000313" key="12">
    <source>
        <dbReference type="Proteomes" id="UP001302429"/>
    </source>
</evidence>
<evidence type="ECO:0000313" key="11">
    <source>
        <dbReference type="EMBL" id="WOE75665.1"/>
    </source>
</evidence>
<keyword evidence="4 9" id="KW-0808">Transferase</keyword>
<dbReference type="CDD" id="cd07571">
    <property type="entry name" value="ALP_N-acyl_transferase"/>
    <property type="match status" value="1"/>
</dbReference>
<dbReference type="GO" id="GO:0005886">
    <property type="term" value="C:plasma membrane"/>
    <property type="evidence" value="ECO:0007669"/>
    <property type="project" value="UniProtKB-SubCell"/>
</dbReference>
<feature type="transmembrane region" description="Helical" evidence="9">
    <location>
        <begin position="56"/>
        <end position="76"/>
    </location>
</feature>
<dbReference type="Gene3D" id="3.60.110.10">
    <property type="entry name" value="Carbon-nitrogen hydrolase"/>
    <property type="match status" value="1"/>
</dbReference>
<protein>
    <recommendedName>
        <fullName evidence="9">Apolipoprotein N-acyltransferase</fullName>
        <shortName evidence="9">ALP N-acyltransferase</shortName>
        <ecNumber evidence="9">2.3.1.269</ecNumber>
    </recommendedName>
</protein>
<keyword evidence="8 9" id="KW-0012">Acyltransferase</keyword>
<keyword evidence="5 9" id="KW-0812">Transmembrane</keyword>
<evidence type="ECO:0000256" key="4">
    <source>
        <dbReference type="ARBA" id="ARBA00022679"/>
    </source>
</evidence>
<proteinExistence type="inferred from homology"/>
<dbReference type="InterPro" id="IPR004563">
    <property type="entry name" value="Apolipo_AcylTrfase"/>
</dbReference>
<feature type="transmembrane region" description="Helical" evidence="9">
    <location>
        <begin position="88"/>
        <end position="110"/>
    </location>
</feature>
<dbReference type="InterPro" id="IPR045378">
    <property type="entry name" value="LNT_N"/>
</dbReference>